<proteinExistence type="predicted"/>
<dbReference type="EMBL" id="JAZAVK010000132">
    <property type="protein sequence ID" value="KAK7420619.1"/>
    <property type="molecule type" value="Genomic_DNA"/>
</dbReference>
<dbReference type="Proteomes" id="UP001498421">
    <property type="component" value="Unassembled WGS sequence"/>
</dbReference>
<name>A0ABR1HID8_9HYPO</name>
<comment type="caution">
    <text evidence="2">The sequence shown here is derived from an EMBL/GenBank/DDBJ whole genome shotgun (WGS) entry which is preliminary data.</text>
</comment>
<accession>A0ABR1HID8</accession>
<protein>
    <recommendedName>
        <fullName evidence="4">C2H2-type domain-containing protein</fullName>
    </recommendedName>
</protein>
<evidence type="ECO:0008006" key="4">
    <source>
        <dbReference type="Google" id="ProtNLM"/>
    </source>
</evidence>
<evidence type="ECO:0000313" key="2">
    <source>
        <dbReference type="EMBL" id="KAK7420619.1"/>
    </source>
</evidence>
<sequence length="212" mass="23736">MNGQLPDIDFVPPQFVSLRDLELSTGSSYSEDTGRPMSVDQAGPGNSAARTHDHTSFNEHDHIANAENSKSESGGAMSQPFRQLRAGQLFREKELPPSSLYQGQSQDGHYFCTYENCKQNPKKSYDFPSKLRKHARNHFKPVQGPECTEERAEQNDMIDHVRVAHPFLAEKLGIAGETLVCPHCGAEVRNSREDNTSRHVGRFHTVESSEPE</sequence>
<keyword evidence="3" id="KW-1185">Reference proteome</keyword>
<evidence type="ECO:0000313" key="3">
    <source>
        <dbReference type="Proteomes" id="UP001498421"/>
    </source>
</evidence>
<feature type="region of interest" description="Disordered" evidence="1">
    <location>
        <begin position="26"/>
        <end position="53"/>
    </location>
</feature>
<evidence type="ECO:0000256" key="1">
    <source>
        <dbReference type="SAM" id="MobiDB-lite"/>
    </source>
</evidence>
<reference evidence="2 3" key="1">
    <citation type="journal article" date="2025" name="Microbiol. Resour. Announc.">
        <title>Draft genome sequences for Neonectria magnoliae and Neonectria punicea, canker pathogens of Liriodendron tulipifera and Acer saccharum in West Virginia.</title>
        <authorList>
            <person name="Petronek H.M."/>
            <person name="Kasson M.T."/>
            <person name="Metheny A.M."/>
            <person name="Stauder C.M."/>
            <person name="Lovett B."/>
            <person name="Lynch S.C."/>
            <person name="Garnas J.R."/>
            <person name="Kasson L.R."/>
            <person name="Stajich J.E."/>
        </authorList>
    </citation>
    <scope>NUCLEOTIDE SEQUENCE [LARGE SCALE GENOMIC DNA]</scope>
    <source>
        <strain evidence="2 3">NRRL 64651</strain>
    </source>
</reference>
<gene>
    <name evidence="2" type="ORF">QQZ08_010311</name>
</gene>
<organism evidence="2 3">
    <name type="scientific">Neonectria magnoliae</name>
    <dbReference type="NCBI Taxonomy" id="2732573"/>
    <lineage>
        <taxon>Eukaryota</taxon>
        <taxon>Fungi</taxon>
        <taxon>Dikarya</taxon>
        <taxon>Ascomycota</taxon>
        <taxon>Pezizomycotina</taxon>
        <taxon>Sordariomycetes</taxon>
        <taxon>Hypocreomycetidae</taxon>
        <taxon>Hypocreales</taxon>
        <taxon>Nectriaceae</taxon>
        <taxon>Neonectria</taxon>
    </lineage>
</organism>
<feature type="region of interest" description="Disordered" evidence="1">
    <location>
        <begin position="192"/>
        <end position="212"/>
    </location>
</feature>